<dbReference type="SUPFAM" id="SSF54495">
    <property type="entry name" value="UBC-like"/>
    <property type="match status" value="1"/>
</dbReference>
<comment type="similarity">
    <text evidence="11">Belongs to the ubiquitin-conjugating enzyme family.</text>
</comment>
<dbReference type="Pfam" id="PF00179">
    <property type="entry name" value="UQ_con"/>
    <property type="match status" value="1"/>
</dbReference>
<feature type="domain" description="UBC core" evidence="12">
    <location>
        <begin position="4"/>
        <end position="157"/>
    </location>
</feature>
<gene>
    <name evidence="13 15 16" type="ORF">SRAE_2000294100</name>
</gene>
<dbReference type="RefSeq" id="XP_024507483.1">
    <property type="nucleotide sequence ID" value="XM_024654076.1"/>
</dbReference>
<accession>A0A090LJI9</accession>
<dbReference type="GO" id="GO:0005634">
    <property type="term" value="C:nucleus"/>
    <property type="evidence" value="ECO:0007669"/>
    <property type="project" value="UniProtKB-SubCell"/>
</dbReference>
<dbReference type="CDD" id="cd23798">
    <property type="entry name" value="UBCc_UBE2I"/>
    <property type="match status" value="1"/>
</dbReference>
<dbReference type="OrthoDB" id="6600758at2759"/>
<evidence type="ECO:0000256" key="1">
    <source>
        <dbReference type="ARBA" id="ARBA00004123"/>
    </source>
</evidence>
<feature type="active site" description="Glycyl thioester intermediate" evidence="10">
    <location>
        <position position="93"/>
    </location>
</feature>
<sequence>MTSLASTRLMQERRIWRKNHPFGFVAVPRKNSDGTLNLMIWDCAIPGKENTNWEGGLYRLTMEFKQEYPDVPPKCKFDPPIFHPNIYPSGTVCLSLLDERKDWNCRLTIGEILLGIQQLLTNPNNEDPAQSEAFQIFKSDINLYSKKVKEQAARFQRDIVLKQMNM</sequence>
<keyword evidence="14" id="KW-1185">Reference proteome</keyword>
<keyword evidence="3" id="KW-0808">Transferase</keyword>
<evidence type="ECO:0000256" key="8">
    <source>
        <dbReference type="ARBA" id="ARBA00039165"/>
    </source>
</evidence>
<dbReference type="STRING" id="34506.A0A090LJI9"/>
<evidence type="ECO:0000313" key="15">
    <source>
        <dbReference type="WBParaSite" id="SRAE_2000294100.1"/>
    </source>
</evidence>
<dbReference type="OMA" id="TWECGIP"/>
<dbReference type="GO" id="GO:0005524">
    <property type="term" value="F:ATP binding"/>
    <property type="evidence" value="ECO:0007669"/>
    <property type="project" value="UniProtKB-UniRule"/>
</dbReference>
<dbReference type="InterPro" id="IPR016135">
    <property type="entry name" value="UBQ-conjugating_enzyme/RWD"/>
</dbReference>
<comment type="subcellular location">
    <subcellularLocation>
        <location evidence="1">Nucleus</location>
    </subcellularLocation>
</comment>
<dbReference type="InterPro" id="IPR050113">
    <property type="entry name" value="Ub_conjugating_enzyme"/>
</dbReference>
<reference evidence="15" key="2">
    <citation type="submission" date="2020-12" db="UniProtKB">
        <authorList>
            <consortium name="WormBaseParasite"/>
        </authorList>
    </citation>
    <scope>IDENTIFICATION</scope>
</reference>
<evidence type="ECO:0000313" key="14">
    <source>
        <dbReference type="Proteomes" id="UP000035682"/>
    </source>
</evidence>
<evidence type="ECO:0000256" key="3">
    <source>
        <dbReference type="ARBA" id="ARBA00022679"/>
    </source>
</evidence>
<dbReference type="Proteomes" id="UP000035682">
    <property type="component" value="Unplaced"/>
</dbReference>
<dbReference type="InterPro" id="IPR023313">
    <property type="entry name" value="UBQ-conjugating_AS"/>
</dbReference>
<dbReference type="PROSITE" id="PS00183">
    <property type="entry name" value="UBC_1"/>
    <property type="match status" value="1"/>
</dbReference>
<evidence type="ECO:0000259" key="12">
    <source>
        <dbReference type="PROSITE" id="PS50127"/>
    </source>
</evidence>
<evidence type="ECO:0000256" key="4">
    <source>
        <dbReference type="ARBA" id="ARBA00022741"/>
    </source>
</evidence>
<dbReference type="GO" id="GO:0032446">
    <property type="term" value="P:protein modification by small protein conjugation"/>
    <property type="evidence" value="ECO:0007669"/>
    <property type="project" value="UniProtKB-ARBA"/>
</dbReference>
<evidence type="ECO:0000256" key="5">
    <source>
        <dbReference type="ARBA" id="ARBA00022786"/>
    </source>
</evidence>
<proteinExistence type="inferred from homology"/>
<evidence type="ECO:0000313" key="13">
    <source>
        <dbReference type="EMBL" id="CEF68283.1"/>
    </source>
</evidence>
<dbReference type="EMBL" id="LN609529">
    <property type="protein sequence ID" value="CEF68283.1"/>
    <property type="molecule type" value="Genomic_DNA"/>
</dbReference>
<evidence type="ECO:0000313" key="16">
    <source>
        <dbReference type="WormBase" id="SRAE_2000294100"/>
    </source>
</evidence>
<organism evidence="13">
    <name type="scientific">Strongyloides ratti</name>
    <name type="common">Parasitic roundworm</name>
    <dbReference type="NCBI Taxonomy" id="34506"/>
    <lineage>
        <taxon>Eukaryota</taxon>
        <taxon>Metazoa</taxon>
        <taxon>Ecdysozoa</taxon>
        <taxon>Nematoda</taxon>
        <taxon>Chromadorea</taxon>
        <taxon>Rhabditida</taxon>
        <taxon>Tylenchina</taxon>
        <taxon>Panagrolaimomorpha</taxon>
        <taxon>Strongyloidoidea</taxon>
        <taxon>Strongyloididae</taxon>
        <taxon>Strongyloides</taxon>
    </lineage>
</organism>
<dbReference type="WBParaSite" id="SRAE_2000294100.1">
    <property type="protein sequence ID" value="SRAE_2000294100.1"/>
    <property type="gene ID" value="WBGene00263160"/>
</dbReference>
<keyword evidence="6 11" id="KW-0067">ATP-binding</keyword>
<evidence type="ECO:0000256" key="6">
    <source>
        <dbReference type="ARBA" id="ARBA00022840"/>
    </source>
</evidence>
<evidence type="ECO:0000256" key="2">
    <source>
        <dbReference type="ARBA" id="ARBA00004718"/>
    </source>
</evidence>
<dbReference type="GeneID" id="36380653"/>
<dbReference type="PROSITE" id="PS50127">
    <property type="entry name" value="UBC_2"/>
    <property type="match status" value="1"/>
</dbReference>
<dbReference type="FunFam" id="3.10.110.10:FF:000035">
    <property type="entry name" value="SUMO-conjugating enzyme ubc9"/>
    <property type="match status" value="1"/>
</dbReference>
<evidence type="ECO:0000256" key="11">
    <source>
        <dbReference type="RuleBase" id="RU362109"/>
    </source>
</evidence>
<evidence type="ECO:0000256" key="9">
    <source>
        <dbReference type="ARBA" id="ARBA00044296"/>
    </source>
</evidence>
<reference evidence="13 14" key="1">
    <citation type="submission" date="2014-09" db="EMBL/GenBank/DDBJ databases">
        <authorList>
            <person name="Martin A.A."/>
        </authorList>
    </citation>
    <scope>NUCLEOTIDE SEQUENCE</scope>
    <source>
        <strain evidence="14">ED321</strain>
        <strain evidence="13">ED321 Heterogonic</strain>
    </source>
</reference>
<dbReference type="InterPro" id="IPR000608">
    <property type="entry name" value="UBC"/>
</dbReference>
<keyword evidence="5 11" id="KW-0833">Ubl conjugation pathway</keyword>
<dbReference type="Gene3D" id="3.10.110.10">
    <property type="entry name" value="Ubiquitin Conjugating Enzyme"/>
    <property type="match status" value="1"/>
</dbReference>
<dbReference type="WormBase" id="SRAE_2000294100">
    <property type="protein sequence ID" value="SRP02461"/>
    <property type="gene ID" value="WBGene00263160"/>
</dbReference>
<comment type="pathway">
    <text evidence="2">Protein modification; protein sumoylation.</text>
</comment>
<dbReference type="eggNOG" id="KOG0424">
    <property type="taxonomic scope" value="Eukaryota"/>
</dbReference>
<evidence type="ECO:0000256" key="10">
    <source>
        <dbReference type="PROSITE-ProRule" id="PRU10133"/>
    </source>
</evidence>
<protein>
    <recommendedName>
        <fullName evidence="8">SUMO-conjugating enzyme UBC9</fullName>
    </recommendedName>
    <alternativeName>
        <fullName evidence="9">Ubiquitin carrier protein 9</fullName>
    </alternativeName>
</protein>
<dbReference type="GO" id="GO:0005694">
    <property type="term" value="C:chromosome"/>
    <property type="evidence" value="ECO:0007669"/>
    <property type="project" value="UniProtKB-ARBA"/>
</dbReference>
<dbReference type="SMART" id="SM00212">
    <property type="entry name" value="UBCc"/>
    <property type="match status" value="1"/>
</dbReference>
<dbReference type="PANTHER" id="PTHR24067">
    <property type="entry name" value="UBIQUITIN-CONJUGATING ENZYME E2"/>
    <property type="match status" value="1"/>
</dbReference>
<keyword evidence="4 11" id="KW-0547">Nucleotide-binding</keyword>
<dbReference type="AlphaFoldDB" id="A0A090LJI9"/>
<evidence type="ECO:0000256" key="7">
    <source>
        <dbReference type="ARBA" id="ARBA00023242"/>
    </source>
</evidence>
<keyword evidence="7" id="KW-0539">Nucleus</keyword>
<dbReference type="GO" id="GO:0019787">
    <property type="term" value="F:ubiquitin-like protein transferase activity"/>
    <property type="evidence" value="ECO:0007669"/>
    <property type="project" value="UniProtKB-ARBA"/>
</dbReference>
<dbReference type="CTD" id="36380653"/>
<name>A0A090LJI9_STRRB</name>